<evidence type="ECO:0000313" key="2">
    <source>
        <dbReference type="EMBL" id="KAG5585091.1"/>
    </source>
</evidence>
<reference evidence="2 3" key="1">
    <citation type="submission" date="2020-09" db="EMBL/GenBank/DDBJ databases">
        <title>De no assembly of potato wild relative species, Solanum commersonii.</title>
        <authorList>
            <person name="Cho K."/>
        </authorList>
    </citation>
    <scope>NUCLEOTIDE SEQUENCE [LARGE SCALE GENOMIC DNA]</scope>
    <source>
        <strain evidence="2">LZ3.2</strain>
        <tissue evidence="2">Leaf</tissue>
    </source>
</reference>
<dbReference type="OrthoDB" id="1326748at2759"/>
<dbReference type="Proteomes" id="UP000824120">
    <property type="component" value="Chromosome 9"/>
</dbReference>
<feature type="region of interest" description="Disordered" evidence="1">
    <location>
        <begin position="190"/>
        <end position="210"/>
    </location>
</feature>
<organism evidence="2 3">
    <name type="scientific">Solanum commersonii</name>
    <name type="common">Commerson's wild potato</name>
    <name type="synonym">Commerson's nightshade</name>
    <dbReference type="NCBI Taxonomy" id="4109"/>
    <lineage>
        <taxon>Eukaryota</taxon>
        <taxon>Viridiplantae</taxon>
        <taxon>Streptophyta</taxon>
        <taxon>Embryophyta</taxon>
        <taxon>Tracheophyta</taxon>
        <taxon>Spermatophyta</taxon>
        <taxon>Magnoliopsida</taxon>
        <taxon>eudicotyledons</taxon>
        <taxon>Gunneridae</taxon>
        <taxon>Pentapetalae</taxon>
        <taxon>asterids</taxon>
        <taxon>lamiids</taxon>
        <taxon>Solanales</taxon>
        <taxon>Solanaceae</taxon>
        <taxon>Solanoideae</taxon>
        <taxon>Solaneae</taxon>
        <taxon>Solanum</taxon>
    </lineage>
</organism>
<gene>
    <name evidence="2" type="ORF">H5410_045525</name>
</gene>
<dbReference type="AlphaFoldDB" id="A0A9J5X9U4"/>
<name>A0A9J5X9U4_SOLCO</name>
<protein>
    <submittedName>
        <fullName evidence="2">Uncharacterized protein</fullName>
    </submittedName>
</protein>
<dbReference type="EMBL" id="JACXVP010000009">
    <property type="protein sequence ID" value="KAG5585091.1"/>
    <property type="molecule type" value="Genomic_DNA"/>
</dbReference>
<sequence>MDRSTVGMKIVIEGNDVTAILTDKQSSKPSYKNPNVFCDHCKSKGHVRGDCYQFIRYPSWFKGKKKEGCNVQYNTHVSSQNPPLFNSEYGVHNAKHMISPSYGNLPFSQNHNVGEICKQGGGHGHRSGDCFFPSTSQGSGGYSQVAMDNYSPGHGNAEPTAYHIPDMFDFDDIPIDRPKIHVSTISEALEQPSIPSAPPQPDIFEPQSRRSIIRLSKPHGNDSKDWHWSCNDLELRNLGRSPKK</sequence>
<proteinExistence type="predicted"/>
<comment type="caution">
    <text evidence="2">The sequence shown here is derived from an EMBL/GenBank/DDBJ whole genome shotgun (WGS) entry which is preliminary data.</text>
</comment>
<evidence type="ECO:0000313" key="3">
    <source>
        <dbReference type="Proteomes" id="UP000824120"/>
    </source>
</evidence>
<evidence type="ECO:0000256" key="1">
    <source>
        <dbReference type="SAM" id="MobiDB-lite"/>
    </source>
</evidence>
<accession>A0A9J5X9U4</accession>
<keyword evidence="3" id="KW-1185">Reference proteome</keyword>